<dbReference type="PROSITE" id="PS50905">
    <property type="entry name" value="FERRITIN_LIKE"/>
    <property type="match status" value="1"/>
</dbReference>
<dbReference type="InterPro" id="IPR009040">
    <property type="entry name" value="Ferritin-like_diiron"/>
</dbReference>
<keyword evidence="4 5" id="KW-0408">Iron</keyword>
<dbReference type="GO" id="GO:0008198">
    <property type="term" value="F:ferrous iron binding"/>
    <property type="evidence" value="ECO:0007669"/>
    <property type="project" value="TreeGrafter"/>
</dbReference>
<dbReference type="GO" id="GO:0008199">
    <property type="term" value="F:ferric iron binding"/>
    <property type="evidence" value="ECO:0007669"/>
    <property type="project" value="InterPro"/>
</dbReference>
<evidence type="ECO:0000256" key="1">
    <source>
        <dbReference type="ARBA" id="ARBA00007513"/>
    </source>
</evidence>
<comment type="catalytic activity">
    <reaction evidence="6">
        <text>4 Fe(2+) + O2 + 4 H(+) = 4 Fe(3+) + 2 H2O</text>
        <dbReference type="Rhea" id="RHEA:11148"/>
        <dbReference type="ChEBI" id="CHEBI:15377"/>
        <dbReference type="ChEBI" id="CHEBI:15378"/>
        <dbReference type="ChEBI" id="CHEBI:15379"/>
        <dbReference type="ChEBI" id="CHEBI:29033"/>
        <dbReference type="ChEBI" id="CHEBI:29034"/>
        <dbReference type="EC" id="1.16.3.1"/>
    </reaction>
</comment>
<dbReference type="RefSeq" id="XP_031558950.1">
    <property type="nucleotide sequence ID" value="XM_031703090.1"/>
</dbReference>
<comment type="similarity">
    <text evidence="1 6">Belongs to the ferritin family.</text>
</comment>
<sequence length="226" mass="25843">MKFFGFALLVLVGIHLASAVRTKCGESFNNEYKNKLESYWKFGKQYDYFGKVSQEHHLCRTGPMESLEGKINEQINKELLAHYTYTSIAAHFGRDDISLPGFQKFFKKAAAEEAEHAQMFMEYQNKRGGQIKLQQIPAPFRQQWGSGLMAMEDALCLEKQILDSLKKVHRAAENANDVQMMDFIEGNFLNEQIEGIKILSNYVNTLKRVGGGLGEYEVDKNLLNQK</sequence>
<evidence type="ECO:0000313" key="10">
    <source>
        <dbReference type="RefSeq" id="XP_031558950.1"/>
    </source>
</evidence>
<keyword evidence="3 5" id="KW-0479">Metal-binding</keyword>
<evidence type="ECO:0000256" key="3">
    <source>
        <dbReference type="ARBA" id="ARBA00022723"/>
    </source>
</evidence>
<gene>
    <name evidence="10" type="primary">LOC116295308</name>
</gene>
<keyword evidence="9" id="KW-1185">Reference proteome</keyword>
<keyword evidence="7" id="KW-0732">Signal</keyword>
<proteinExistence type="inferred from homology"/>
<feature type="binding site" evidence="5">
    <location>
        <position position="113"/>
    </location>
    <ligand>
        <name>Fe cation</name>
        <dbReference type="ChEBI" id="CHEBI:24875"/>
        <label>1</label>
    </ligand>
</feature>
<dbReference type="InterPro" id="IPR001519">
    <property type="entry name" value="Ferritin"/>
</dbReference>
<evidence type="ECO:0000256" key="4">
    <source>
        <dbReference type="ARBA" id="ARBA00023004"/>
    </source>
</evidence>
<feature type="domain" description="Ferritin-like diiron" evidence="8">
    <location>
        <begin position="61"/>
        <end position="210"/>
    </location>
</feature>
<keyword evidence="2 6" id="KW-0409">Iron storage</keyword>
<dbReference type="SUPFAM" id="SSF47240">
    <property type="entry name" value="Ferritin-like"/>
    <property type="match status" value="1"/>
</dbReference>
<dbReference type="GO" id="GO:0006879">
    <property type="term" value="P:intracellular iron ion homeostasis"/>
    <property type="evidence" value="ECO:0007669"/>
    <property type="project" value="UniProtKB-KW"/>
</dbReference>
<dbReference type="AlphaFoldDB" id="A0A6P8I269"/>
<feature type="binding site" evidence="5">
    <location>
        <position position="78"/>
    </location>
    <ligand>
        <name>Fe cation</name>
        <dbReference type="ChEBI" id="CHEBI:24875"/>
        <label>1</label>
    </ligand>
</feature>
<feature type="binding site" evidence="5">
    <location>
        <position position="116"/>
    </location>
    <ligand>
        <name>Fe cation</name>
        <dbReference type="ChEBI" id="CHEBI:24875"/>
        <label>1</label>
    </ligand>
</feature>
<accession>A0A6P8I269</accession>
<dbReference type="InterPro" id="IPR012347">
    <property type="entry name" value="Ferritin-like"/>
</dbReference>
<dbReference type="GeneID" id="116295308"/>
<dbReference type="PANTHER" id="PTHR11431:SF75">
    <property type="entry name" value="FERRITIN"/>
    <property type="match status" value="1"/>
</dbReference>
<comment type="function">
    <text evidence="6">Stores iron in a soluble, non-toxic, readily available form. Important for iron homeostasis. Iron is taken up in the ferrous form and deposited as ferric hydroxides after oxidation.</text>
</comment>
<evidence type="ECO:0000313" key="9">
    <source>
        <dbReference type="Proteomes" id="UP000515163"/>
    </source>
</evidence>
<dbReference type="Pfam" id="PF00210">
    <property type="entry name" value="Ferritin"/>
    <property type="match status" value="1"/>
</dbReference>
<dbReference type="InterPro" id="IPR008331">
    <property type="entry name" value="Ferritin_DPS_dom"/>
</dbReference>
<evidence type="ECO:0000256" key="6">
    <source>
        <dbReference type="RuleBase" id="RU361145"/>
    </source>
</evidence>
<dbReference type="CDD" id="cd01056">
    <property type="entry name" value="Euk_Ferritin"/>
    <property type="match status" value="1"/>
</dbReference>
<dbReference type="OrthoDB" id="186462at2759"/>
<evidence type="ECO:0000256" key="2">
    <source>
        <dbReference type="ARBA" id="ARBA00022434"/>
    </source>
</evidence>
<keyword evidence="6" id="KW-0560">Oxidoreductase</keyword>
<dbReference type="EC" id="1.16.3.1" evidence="6"/>
<feature type="binding site" evidence="5">
    <location>
        <position position="192"/>
    </location>
    <ligand>
        <name>Fe cation</name>
        <dbReference type="ChEBI" id="CHEBI:24875"/>
        <label>1</label>
    </ligand>
</feature>
<protein>
    <recommendedName>
        <fullName evidence="6">Ferritin</fullName>
        <ecNumber evidence="6">1.16.3.1</ecNumber>
    </recommendedName>
</protein>
<dbReference type="GO" id="GO:0005737">
    <property type="term" value="C:cytoplasm"/>
    <property type="evidence" value="ECO:0007669"/>
    <property type="project" value="TreeGrafter"/>
</dbReference>
<evidence type="ECO:0000256" key="5">
    <source>
        <dbReference type="PIRSR" id="PIRSR601519-1"/>
    </source>
</evidence>
<dbReference type="GO" id="GO:0004322">
    <property type="term" value="F:ferroxidase activity"/>
    <property type="evidence" value="ECO:0007669"/>
    <property type="project" value="UniProtKB-EC"/>
</dbReference>
<dbReference type="InParanoid" id="A0A6P8I269"/>
<feature type="binding site" evidence="5">
    <location>
        <position position="158"/>
    </location>
    <ligand>
        <name>Fe cation</name>
        <dbReference type="ChEBI" id="CHEBI:24875"/>
        <label>1</label>
    </ligand>
</feature>
<dbReference type="Gene3D" id="1.20.1260.10">
    <property type="match status" value="1"/>
</dbReference>
<dbReference type="PANTHER" id="PTHR11431">
    <property type="entry name" value="FERRITIN"/>
    <property type="match status" value="1"/>
</dbReference>
<reference evidence="10" key="1">
    <citation type="submission" date="2025-08" db="UniProtKB">
        <authorList>
            <consortium name="RefSeq"/>
        </authorList>
    </citation>
    <scope>IDENTIFICATION</scope>
    <source>
        <tissue evidence="10">Tentacle</tissue>
    </source>
</reference>
<dbReference type="InterPro" id="IPR009078">
    <property type="entry name" value="Ferritin-like_SF"/>
</dbReference>
<dbReference type="GO" id="GO:0006826">
    <property type="term" value="P:iron ion transport"/>
    <property type="evidence" value="ECO:0007669"/>
    <property type="project" value="InterPro"/>
</dbReference>
<dbReference type="KEGG" id="aten:116295308"/>
<name>A0A6P8I269_ACTTE</name>
<feature type="signal peptide" evidence="7">
    <location>
        <begin position="1"/>
        <end position="19"/>
    </location>
</feature>
<evidence type="ECO:0000259" key="8">
    <source>
        <dbReference type="PROSITE" id="PS50905"/>
    </source>
</evidence>
<organism evidence="9 10">
    <name type="scientific">Actinia tenebrosa</name>
    <name type="common">Australian red waratah sea anemone</name>
    <dbReference type="NCBI Taxonomy" id="6105"/>
    <lineage>
        <taxon>Eukaryota</taxon>
        <taxon>Metazoa</taxon>
        <taxon>Cnidaria</taxon>
        <taxon>Anthozoa</taxon>
        <taxon>Hexacorallia</taxon>
        <taxon>Actiniaria</taxon>
        <taxon>Actiniidae</taxon>
        <taxon>Actinia</taxon>
    </lineage>
</organism>
<feature type="chain" id="PRO_5028055983" description="Ferritin" evidence="7">
    <location>
        <begin position="20"/>
        <end position="226"/>
    </location>
</feature>
<evidence type="ECO:0000256" key="7">
    <source>
        <dbReference type="SAM" id="SignalP"/>
    </source>
</evidence>
<dbReference type="FunFam" id="1.20.1260.10:FF:000002">
    <property type="entry name" value="Ferritin, mitochondrial"/>
    <property type="match status" value="1"/>
</dbReference>
<dbReference type="Proteomes" id="UP000515163">
    <property type="component" value="Unplaced"/>
</dbReference>